<dbReference type="Pfam" id="PF08532">
    <property type="entry name" value="Glyco_hydro_42M"/>
    <property type="match status" value="1"/>
</dbReference>
<keyword evidence="9" id="KW-0479">Metal-binding</keyword>
<reference evidence="13" key="1">
    <citation type="journal article" date="2021" name="PeerJ">
        <title>Extensive microbial diversity within the chicken gut microbiome revealed by metagenomics and culture.</title>
        <authorList>
            <person name="Gilroy R."/>
            <person name="Ravi A."/>
            <person name="Getino M."/>
            <person name="Pursley I."/>
            <person name="Horton D.L."/>
            <person name="Alikhan N.F."/>
            <person name="Baker D."/>
            <person name="Gharbi K."/>
            <person name="Hall N."/>
            <person name="Watson M."/>
            <person name="Adriaenssens E.M."/>
            <person name="Foster-Nyarko E."/>
            <person name="Jarju S."/>
            <person name="Secka A."/>
            <person name="Antonio M."/>
            <person name="Oren A."/>
            <person name="Chaudhuri R.R."/>
            <person name="La Ragione R."/>
            <person name="Hildebrand F."/>
            <person name="Pallen M.J."/>
        </authorList>
    </citation>
    <scope>NUCLEOTIDE SEQUENCE</scope>
    <source>
        <strain evidence="13">ChiGjej5B5-22894</strain>
    </source>
</reference>
<dbReference type="GO" id="GO:0009341">
    <property type="term" value="C:beta-galactosidase complex"/>
    <property type="evidence" value="ECO:0007669"/>
    <property type="project" value="InterPro"/>
</dbReference>
<dbReference type="SUPFAM" id="SSF51445">
    <property type="entry name" value="(Trans)glycosidases"/>
    <property type="match status" value="1"/>
</dbReference>
<feature type="binding site" evidence="8">
    <location>
        <position position="176"/>
    </location>
    <ligand>
        <name>substrate</name>
    </ligand>
</feature>
<evidence type="ECO:0000256" key="5">
    <source>
        <dbReference type="ARBA" id="ARBA00023295"/>
    </source>
</evidence>
<dbReference type="EMBL" id="DYUE01000119">
    <property type="protein sequence ID" value="HJG91018.1"/>
    <property type="molecule type" value="Genomic_DNA"/>
</dbReference>
<dbReference type="GO" id="GO:0004565">
    <property type="term" value="F:beta-galactosidase activity"/>
    <property type="evidence" value="ECO:0007669"/>
    <property type="project" value="UniProtKB-EC"/>
</dbReference>
<dbReference type="Pfam" id="PF02449">
    <property type="entry name" value="Glyco_hydro_42"/>
    <property type="match status" value="1"/>
</dbReference>
<evidence type="ECO:0000256" key="10">
    <source>
        <dbReference type="SAM" id="MobiDB-lite"/>
    </source>
</evidence>
<dbReference type="Gene3D" id="3.40.50.880">
    <property type="match status" value="1"/>
</dbReference>
<feature type="binding site" evidence="8">
    <location>
        <position position="342"/>
    </location>
    <ligand>
        <name>substrate</name>
    </ligand>
</feature>
<evidence type="ECO:0000256" key="7">
    <source>
        <dbReference type="PIRSR" id="PIRSR001084-1"/>
    </source>
</evidence>
<comment type="similarity">
    <text evidence="2 6">Belongs to the glycosyl hydrolase 42 family.</text>
</comment>
<dbReference type="GO" id="GO:0046872">
    <property type="term" value="F:metal ion binding"/>
    <property type="evidence" value="ECO:0007669"/>
    <property type="project" value="UniProtKB-KW"/>
</dbReference>
<evidence type="ECO:0000256" key="3">
    <source>
        <dbReference type="ARBA" id="ARBA00012756"/>
    </source>
</evidence>
<evidence type="ECO:0000259" key="12">
    <source>
        <dbReference type="Pfam" id="PF08532"/>
    </source>
</evidence>
<protein>
    <recommendedName>
        <fullName evidence="3 6">Beta-galactosidase</fullName>
        <shortName evidence="6">Beta-gal</shortName>
        <ecNumber evidence="3 6">3.2.1.23</ecNumber>
    </recommendedName>
</protein>
<evidence type="ECO:0000256" key="4">
    <source>
        <dbReference type="ARBA" id="ARBA00022801"/>
    </source>
</evidence>
<dbReference type="Proteomes" id="UP000742460">
    <property type="component" value="Unassembled WGS sequence"/>
</dbReference>
<dbReference type="Gene3D" id="3.20.20.80">
    <property type="entry name" value="Glycosidases"/>
    <property type="match status" value="1"/>
</dbReference>
<name>A0A921MUP7_9MICO</name>
<keyword evidence="4 6" id="KW-0378">Hydrolase</keyword>
<organism evidence="13 14">
    <name type="scientific">Brachybacterium massiliense</name>
    <dbReference type="NCBI Taxonomy" id="1755098"/>
    <lineage>
        <taxon>Bacteria</taxon>
        <taxon>Bacillati</taxon>
        <taxon>Actinomycetota</taxon>
        <taxon>Actinomycetes</taxon>
        <taxon>Micrococcales</taxon>
        <taxon>Dermabacteraceae</taxon>
        <taxon>Brachybacterium</taxon>
    </lineage>
</organism>
<dbReference type="InterPro" id="IPR029062">
    <property type="entry name" value="Class_I_gatase-like"/>
</dbReference>
<comment type="catalytic activity">
    <reaction evidence="1 6">
        <text>Hydrolysis of terminal non-reducing beta-D-galactose residues in beta-D-galactosides.</text>
        <dbReference type="EC" id="3.2.1.23"/>
    </reaction>
</comment>
<dbReference type="PANTHER" id="PTHR36447:SF1">
    <property type="entry name" value="BETA-GALACTOSIDASE GANA"/>
    <property type="match status" value="1"/>
</dbReference>
<feature type="active site" description="Nucleophile" evidence="7">
    <location>
        <position position="334"/>
    </location>
</feature>
<keyword evidence="9" id="KW-0862">Zinc</keyword>
<dbReference type="InterPro" id="IPR013738">
    <property type="entry name" value="Beta_galactosidase_Trimer"/>
</dbReference>
<reference evidence="13" key="2">
    <citation type="submission" date="2021-09" db="EMBL/GenBank/DDBJ databases">
        <authorList>
            <person name="Gilroy R."/>
        </authorList>
    </citation>
    <scope>NUCLEOTIDE SEQUENCE</scope>
    <source>
        <strain evidence="13">ChiGjej5B5-22894</strain>
    </source>
</reference>
<dbReference type="PIRSF" id="PIRSF001084">
    <property type="entry name" value="B-galactosidase"/>
    <property type="match status" value="1"/>
</dbReference>
<dbReference type="PANTHER" id="PTHR36447">
    <property type="entry name" value="BETA-GALACTOSIDASE GANA"/>
    <property type="match status" value="1"/>
</dbReference>
<dbReference type="EC" id="3.2.1.23" evidence="3 6"/>
<evidence type="ECO:0000256" key="8">
    <source>
        <dbReference type="PIRSR" id="PIRSR001084-2"/>
    </source>
</evidence>
<feature type="binding site" evidence="9">
    <location>
        <position position="142"/>
    </location>
    <ligand>
        <name>Zn(2+)</name>
        <dbReference type="ChEBI" id="CHEBI:29105"/>
    </ligand>
</feature>
<comment type="caution">
    <text evidence="13">The sequence shown here is derived from an EMBL/GenBank/DDBJ whole genome shotgun (WGS) entry which is preliminary data.</text>
</comment>
<feature type="region of interest" description="Disordered" evidence="10">
    <location>
        <begin position="1"/>
        <end position="28"/>
    </location>
</feature>
<feature type="domain" description="Beta-galactosidase trimerisation" evidence="12">
    <location>
        <begin position="422"/>
        <end position="618"/>
    </location>
</feature>
<feature type="active site" description="Proton donor" evidence="7">
    <location>
        <position position="177"/>
    </location>
</feature>
<sequence length="688" mass="75950">MTRDRFHSQDPSTSSDRLEHAQRTGRPTWPLGATGLVYGGDYNPEQWTRETWVEDVRLMQEAGVTMVSIGMFSWASIEPRRGEFHWEWLDEVFALLHEAGIKVDLGTPTAAPPAWFFREHPEARVVDRDGRALGPGSRGMACPSSPAYRLAATGITRALAERYGDHPALALWHVHNEYGAPVGESFSRFAQDAFRDWALRRHGSLDAVNAAWGTAFWGQTFGVPEEIHAPLPTPSMQNPSLELDWRRFSSEQILECFRAERDVLRELTPHVPVTTNFMAHTCPNIDLWKWADEVDVVSNDHYLIAADARNFVELALDADLTRSLARGRPWMLMEHSTSGVNWQGRNVAKRPGEMARNSLSHVGRGADAVMFFQWRASLKGAEKFHSAMLPHAGTSSRIWREVAELGAQLEELADLQGTRVHADVAILWDWESHWAQDLPWRPADDLSHRAQIQTWYERLWRDHIAVDFAHPEDDLSAYRLVLAPASYLLSDAAARNLDGYVRDGGNLVVGPFSGVVDSEDGVRPGGLNAALAPVLGLEVHEFCPLREGDQARLVLDGKPLRSRLWCEDLQLRGADAIGSYTDGPVAEGVAATRHAYGDGAAWYLASDLDVEDLAAMFSGPYLAAGLTARDLPEDVELLERRAEDGTRHLIALNHTAQPVAVPVDGAAPLEVPAGGVATASVPTAVTAG</sequence>
<gene>
    <name evidence="13" type="ORF">K8V81_04775</name>
</gene>
<proteinExistence type="inferred from homology"/>
<evidence type="ECO:0000313" key="14">
    <source>
        <dbReference type="Proteomes" id="UP000742460"/>
    </source>
</evidence>
<keyword evidence="5 6" id="KW-0326">Glycosidase</keyword>
<evidence type="ECO:0000313" key="13">
    <source>
        <dbReference type="EMBL" id="HJG91018.1"/>
    </source>
</evidence>
<accession>A0A921MUP7</accession>
<feature type="domain" description="Glycoside hydrolase family 42 N-terminal" evidence="11">
    <location>
        <begin position="41"/>
        <end position="412"/>
    </location>
</feature>
<feature type="binding site" evidence="8">
    <location>
        <position position="138"/>
    </location>
    <ligand>
        <name>substrate</name>
    </ligand>
</feature>
<evidence type="ECO:0000256" key="2">
    <source>
        <dbReference type="ARBA" id="ARBA00005940"/>
    </source>
</evidence>
<dbReference type="InterPro" id="IPR017853">
    <property type="entry name" value="GH"/>
</dbReference>
<dbReference type="AlphaFoldDB" id="A0A921MUP7"/>
<dbReference type="InterPro" id="IPR013529">
    <property type="entry name" value="Glyco_hydro_42_N"/>
</dbReference>
<evidence type="ECO:0000256" key="6">
    <source>
        <dbReference type="PIRNR" id="PIRNR001084"/>
    </source>
</evidence>
<dbReference type="GO" id="GO:0005975">
    <property type="term" value="P:carbohydrate metabolic process"/>
    <property type="evidence" value="ECO:0007669"/>
    <property type="project" value="InterPro"/>
</dbReference>
<dbReference type="InterPro" id="IPR003476">
    <property type="entry name" value="Glyco_hydro_42"/>
</dbReference>
<dbReference type="SUPFAM" id="SSF52317">
    <property type="entry name" value="Class I glutamine amidotransferase-like"/>
    <property type="match status" value="1"/>
</dbReference>
<dbReference type="CDD" id="cd03143">
    <property type="entry name" value="A4_beta-galactosidase_middle_domain"/>
    <property type="match status" value="1"/>
</dbReference>
<evidence type="ECO:0000256" key="9">
    <source>
        <dbReference type="PIRSR" id="PIRSR001084-3"/>
    </source>
</evidence>
<evidence type="ECO:0000259" key="11">
    <source>
        <dbReference type="Pfam" id="PF02449"/>
    </source>
</evidence>
<evidence type="ECO:0000256" key="1">
    <source>
        <dbReference type="ARBA" id="ARBA00001412"/>
    </source>
</evidence>